<evidence type="ECO:0000256" key="7">
    <source>
        <dbReference type="ARBA" id="ARBA00022962"/>
    </source>
</evidence>
<organism evidence="13 14">
    <name type="scientific">Pichia membranifaciens</name>
    <dbReference type="NCBI Taxonomy" id="4926"/>
    <lineage>
        <taxon>Eukaryota</taxon>
        <taxon>Fungi</taxon>
        <taxon>Dikarya</taxon>
        <taxon>Ascomycota</taxon>
        <taxon>Saccharomycotina</taxon>
        <taxon>Pichiomycetes</taxon>
        <taxon>Pichiales</taxon>
        <taxon>Pichiaceae</taxon>
        <taxon>Pichia</taxon>
    </lineage>
</organism>
<accession>A0A1Q2YC81</accession>
<evidence type="ECO:0000256" key="9">
    <source>
        <dbReference type="ARBA" id="ARBA00031904"/>
    </source>
</evidence>
<keyword evidence="5" id="KW-0808">Transferase</keyword>
<dbReference type="GO" id="GO:0008153">
    <property type="term" value="P:4-aminobenzoate biosynthetic process"/>
    <property type="evidence" value="ECO:0007669"/>
    <property type="project" value="TreeGrafter"/>
</dbReference>
<dbReference type="Pfam" id="PF04715">
    <property type="entry name" value="Anth_synt_I_N"/>
    <property type="match status" value="1"/>
</dbReference>
<dbReference type="GO" id="GO:0000162">
    <property type="term" value="P:L-tryptophan biosynthetic process"/>
    <property type="evidence" value="ECO:0007669"/>
    <property type="project" value="TreeGrafter"/>
</dbReference>
<evidence type="ECO:0000256" key="6">
    <source>
        <dbReference type="ARBA" id="ARBA00022909"/>
    </source>
</evidence>
<keyword evidence="14" id="KW-1185">Reference proteome</keyword>
<feature type="domain" description="Chorismate-utilising enzyme C-terminal" evidence="11">
    <location>
        <begin position="451"/>
        <end position="713"/>
    </location>
</feature>
<protein>
    <recommendedName>
        <fullName evidence="4">aminodeoxychorismate synthase</fullName>
        <ecNumber evidence="4">2.6.1.85</ecNumber>
    </recommendedName>
    <alternativeName>
        <fullName evidence="8">Para-aminobenzoate synthase</fullName>
    </alternativeName>
    <alternativeName>
        <fullName evidence="9">p-aminobenzoic acid synthase</fullName>
    </alternativeName>
</protein>
<dbReference type="SUPFAM" id="SSF56322">
    <property type="entry name" value="ADC synthase"/>
    <property type="match status" value="1"/>
</dbReference>
<evidence type="ECO:0000256" key="3">
    <source>
        <dbReference type="ARBA" id="ARBA00005970"/>
    </source>
</evidence>
<dbReference type="GO" id="GO:0046656">
    <property type="term" value="P:folic acid biosynthetic process"/>
    <property type="evidence" value="ECO:0007669"/>
    <property type="project" value="UniProtKB-KW"/>
</dbReference>
<gene>
    <name evidence="13" type="ORF">PMKS-000618</name>
</gene>
<keyword evidence="6" id="KW-0289">Folate biosynthesis</keyword>
<dbReference type="CDD" id="cd01743">
    <property type="entry name" value="GATase1_Anthranilate_Synthase"/>
    <property type="match status" value="1"/>
</dbReference>
<dbReference type="GO" id="GO:0046654">
    <property type="term" value="P:tetrahydrofolate biosynthetic process"/>
    <property type="evidence" value="ECO:0007669"/>
    <property type="project" value="UniProtKB-UniPathway"/>
</dbReference>
<dbReference type="AlphaFoldDB" id="A0A1Q2YC81"/>
<dbReference type="Proteomes" id="UP000186136">
    <property type="component" value="Unassembled WGS sequence"/>
</dbReference>
<dbReference type="GO" id="GO:0046820">
    <property type="term" value="F:4-amino-4-deoxychorismate synthase activity"/>
    <property type="evidence" value="ECO:0007669"/>
    <property type="project" value="UniProtKB-EC"/>
</dbReference>
<dbReference type="Gene3D" id="3.60.120.10">
    <property type="entry name" value="Anthranilate synthase"/>
    <property type="match status" value="1"/>
</dbReference>
<comment type="similarity">
    <text evidence="3">In the C-terminal section; belongs to the anthranilate synthase component I family.</text>
</comment>
<dbReference type="InterPro" id="IPR017926">
    <property type="entry name" value="GATASE"/>
</dbReference>
<dbReference type="EMBL" id="BDGI01000022">
    <property type="protein sequence ID" value="GAV27157.1"/>
    <property type="molecule type" value="Genomic_DNA"/>
</dbReference>
<proteinExistence type="inferred from homology"/>
<dbReference type="Gene3D" id="3.40.50.880">
    <property type="match status" value="1"/>
</dbReference>
<evidence type="ECO:0000259" key="12">
    <source>
        <dbReference type="Pfam" id="PF04715"/>
    </source>
</evidence>
<dbReference type="PRINTS" id="PR00096">
    <property type="entry name" value="GATASE"/>
</dbReference>
<feature type="domain" description="Glutamine amidotransferase" evidence="10">
    <location>
        <begin position="4"/>
        <end position="202"/>
    </location>
</feature>
<dbReference type="PANTHER" id="PTHR11236">
    <property type="entry name" value="AMINOBENZOATE/ANTHRANILATE SYNTHASE"/>
    <property type="match status" value="1"/>
</dbReference>
<dbReference type="SUPFAM" id="SSF52317">
    <property type="entry name" value="Class I glutamine amidotransferase-like"/>
    <property type="match status" value="1"/>
</dbReference>
<evidence type="ECO:0000256" key="8">
    <source>
        <dbReference type="ARBA" id="ARBA00031329"/>
    </source>
</evidence>
<evidence type="ECO:0000313" key="14">
    <source>
        <dbReference type="Proteomes" id="UP000186136"/>
    </source>
</evidence>
<dbReference type="InterPro" id="IPR029062">
    <property type="entry name" value="Class_I_gatase-like"/>
</dbReference>
<dbReference type="InterPro" id="IPR006221">
    <property type="entry name" value="TrpG/PapA_dom"/>
</dbReference>
<comment type="pathway">
    <text evidence="2">Cofactor biosynthesis; tetrahydrofolate biosynthesis; 4-aminobenzoate from chorismate: step 1/2.</text>
</comment>
<dbReference type="InterPro" id="IPR006805">
    <property type="entry name" value="Anth_synth_I_N"/>
</dbReference>
<dbReference type="InterPro" id="IPR010117">
    <property type="entry name" value="PabB_fungal"/>
</dbReference>
<comment type="caution">
    <text evidence="13">The sequence shown here is derived from an EMBL/GenBank/DDBJ whole genome shotgun (WGS) entry which is preliminary data.</text>
</comment>
<evidence type="ECO:0000256" key="5">
    <source>
        <dbReference type="ARBA" id="ARBA00022679"/>
    </source>
</evidence>
<dbReference type="PRINTS" id="PR00099">
    <property type="entry name" value="CPSGATASE"/>
</dbReference>
<dbReference type="NCBIfam" id="TIGR00566">
    <property type="entry name" value="trpG_papA"/>
    <property type="match status" value="1"/>
</dbReference>
<keyword evidence="7" id="KW-0315">Glutamine amidotransferase</keyword>
<dbReference type="InterPro" id="IPR015890">
    <property type="entry name" value="Chorismate_C"/>
</dbReference>
<dbReference type="EC" id="2.6.1.85" evidence="4"/>
<evidence type="ECO:0000256" key="1">
    <source>
        <dbReference type="ARBA" id="ARBA00001000"/>
    </source>
</evidence>
<dbReference type="PANTHER" id="PTHR11236:SF18">
    <property type="entry name" value="AMINODEOXYCHORISMATE SYNTHASE"/>
    <property type="match status" value="1"/>
</dbReference>
<reference evidence="13 14" key="1">
    <citation type="submission" date="2016-08" db="EMBL/GenBank/DDBJ databases">
        <title>Whole genome shotgun sequence of Pichia membranifaciens KS47-1.</title>
        <authorList>
            <person name="Konishi M."/>
            <person name="Ishida M."/>
            <person name="Arakawa T."/>
            <person name="Kato Y."/>
            <person name="Horiuchi J."/>
        </authorList>
    </citation>
    <scope>NUCLEOTIDE SEQUENCE [LARGE SCALE GENOMIC DNA]</scope>
    <source>
        <strain evidence="13 14">KS47-1</strain>
    </source>
</reference>
<dbReference type="OrthoDB" id="64220at2759"/>
<dbReference type="PRINTS" id="PR00097">
    <property type="entry name" value="ANTSNTHASEII"/>
</dbReference>
<dbReference type="InterPro" id="IPR005801">
    <property type="entry name" value="ADC_synthase"/>
</dbReference>
<feature type="domain" description="Anthranilate synthase component I N-terminal" evidence="12">
    <location>
        <begin position="267"/>
        <end position="397"/>
    </location>
</feature>
<dbReference type="PROSITE" id="PS51273">
    <property type="entry name" value="GATASE_TYPE_1"/>
    <property type="match status" value="1"/>
</dbReference>
<sequence length="725" mass="81664">MSILLVDSYDSFTYNLRDLLLQSTNSHVITVHNDSYDLSSESDKSELDILLGSVDAIVIGPGPGSPSVASDIGIIPYVFESCQSKPILGICLGFQILCLVNGCTVDYLNDPIHGQVHKIDVVDASSIFQGFPSSVDSVRYHSIHVDDITPSNSIKPLAYYEDDTTDSKVLMAAQHIKYPHFGVQYHPESICSTFGKELIQNFWKLVDVAPASDILPALSHDKHLVTSDPLISEFKSTSDYDIKFRTVNLDALSNGQIDVLDLCDLLIEQNNDIMLLNSASSPGEWSIIGLPIAGHSEVITHSTENAHVIKLSKWRSSSVPSIIQTNDMFEYLADYMSNRFYSPTLNVELKSCPFVGGLVGYLSYEEGSFIDTEKLLKRTKSDIDDTKLCFIERFIAISPTKSLFIVSIRKDDDEFLTNLEHTISSEAFSTRKVDAVPHKDLLKETRIRTPDKEKYFDAFHKCQKFLHSGDSYELCLTYNTIVQIPSTSKPWEVYKLLVKKNPSPYSAYINFDSSMLLSTSPERFISWTPKSCQMRPIKGTLRKHPDIDYDKACKLLRIPKEIGENLMIVDLIRDNLLYLLDTINVTKLMSVEEYETIYQLVSVIEGEFTNQFKGIDVLKNSLPPGSMTGAPKKRSVEILQQLEEQQRRGLYSGICGYWSVNDNADWSVIIRSLFRYSDDLEYCEGFDTYRCGAGGALTVLSTDEGEWDEMLVKLHSVLQLFEDTN</sequence>
<dbReference type="Pfam" id="PF00425">
    <property type="entry name" value="Chorismate_bind"/>
    <property type="match status" value="1"/>
</dbReference>
<evidence type="ECO:0000256" key="4">
    <source>
        <dbReference type="ARBA" id="ARBA00013139"/>
    </source>
</evidence>
<name>A0A1Q2YC81_9ASCO</name>
<dbReference type="UniPathway" id="UPA00077">
    <property type="reaction ID" value="UER00149"/>
</dbReference>
<evidence type="ECO:0000259" key="10">
    <source>
        <dbReference type="Pfam" id="PF00117"/>
    </source>
</evidence>
<dbReference type="NCBIfam" id="TIGR01823">
    <property type="entry name" value="PabB-fungal"/>
    <property type="match status" value="1"/>
</dbReference>
<dbReference type="Pfam" id="PF00117">
    <property type="entry name" value="GATase"/>
    <property type="match status" value="1"/>
</dbReference>
<evidence type="ECO:0000256" key="2">
    <source>
        <dbReference type="ARBA" id="ARBA00005009"/>
    </source>
</evidence>
<dbReference type="InterPro" id="IPR019999">
    <property type="entry name" value="Anth_synth_I-like"/>
</dbReference>
<evidence type="ECO:0000259" key="11">
    <source>
        <dbReference type="Pfam" id="PF00425"/>
    </source>
</evidence>
<dbReference type="GO" id="GO:0005737">
    <property type="term" value="C:cytoplasm"/>
    <property type="evidence" value="ECO:0007669"/>
    <property type="project" value="TreeGrafter"/>
</dbReference>
<evidence type="ECO:0000313" key="13">
    <source>
        <dbReference type="EMBL" id="GAV27157.1"/>
    </source>
</evidence>
<comment type="catalytic activity">
    <reaction evidence="1">
        <text>chorismate + L-glutamine = 4-amino-4-deoxychorismate + L-glutamate</text>
        <dbReference type="Rhea" id="RHEA:11672"/>
        <dbReference type="ChEBI" id="CHEBI:29748"/>
        <dbReference type="ChEBI" id="CHEBI:29985"/>
        <dbReference type="ChEBI" id="CHEBI:58359"/>
        <dbReference type="ChEBI" id="CHEBI:58406"/>
        <dbReference type="EC" id="2.6.1.85"/>
    </reaction>
</comment>